<sequence length="253" mass="27010">MRLFAAAVLLLAACSDDSGKQAKGDPICKAEVFEGSRFTHCTVDPAKARIELVLNGADRKPLRSFAKLEAEAPVDTVHLAMNAGMFDDDGQPIGLLAIDGKEVHALNGNDGPGNFHMLPNGVFWGGDQTWHVDTSDHFASLEMAAPPPYATQSGPMLVIDGELHPDFAGNGASKHFRNGAGVDDQGHVHFVISDDLVSFGRFARFFRDEAKTPNALYLDGAVSALWYPEEARKDGAPPLGPLIVVHKSPKAGA</sequence>
<dbReference type="Proteomes" id="UP000035287">
    <property type="component" value="Chromosome"/>
</dbReference>
<dbReference type="PATRIC" id="fig|1348774.3.peg.1722"/>
<accession>A0A0G3XEH6</accession>
<dbReference type="AlphaFoldDB" id="A0A0G3XEH6"/>
<dbReference type="InterPro" id="IPR018711">
    <property type="entry name" value="NAGPA"/>
</dbReference>
<dbReference type="KEGG" id="cna:AB433_08220"/>
<evidence type="ECO:0000313" key="1">
    <source>
        <dbReference type="EMBL" id="AKM09965.1"/>
    </source>
</evidence>
<keyword evidence="2" id="KW-1185">Reference proteome</keyword>
<dbReference type="OrthoDB" id="5515706at2"/>
<dbReference type="EMBL" id="CP011770">
    <property type="protein sequence ID" value="AKM09965.1"/>
    <property type="molecule type" value="Genomic_DNA"/>
</dbReference>
<evidence type="ECO:0000313" key="2">
    <source>
        <dbReference type="Proteomes" id="UP000035287"/>
    </source>
</evidence>
<dbReference type="Pfam" id="PF09992">
    <property type="entry name" value="NAGPA"/>
    <property type="match status" value="1"/>
</dbReference>
<gene>
    <name evidence="1" type="ORF">AB433_08220</name>
</gene>
<reference evidence="1 2" key="1">
    <citation type="submission" date="2015-06" db="EMBL/GenBank/DDBJ databases">
        <authorList>
            <person name="Zeng Y."/>
            <person name="Huang Y."/>
        </authorList>
    </citation>
    <scope>NUCLEOTIDE SEQUENCE [LARGE SCALE GENOMIC DNA]</scope>
    <source>
        <strain evidence="1 2">PQ-2</strain>
    </source>
</reference>
<dbReference type="RefSeq" id="WP_047820645.1">
    <property type="nucleotide sequence ID" value="NZ_CP011770.1"/>
</dbReference>
<dbReference type="STRING" id="1348774.AB433_08220"/>
<proteinExistence type="predicted"/>
<name>A0A0G3XEH6_9SPHN</name>
<protein>
    <submittedName>
        <fullName evidence="1">Uncharacterized protein</fullName>
    </submittedName>
</protein>
<organism evidence="1 2">
    <name type="scientific">Croceicoccus naphthovorans</name>
    <dbReference type="NCBI Taxonomy" id="1348774"/>
    <lineage>
        <taxon>Bacteria</taxon>
        <taxon>Pseudomonadati</taxon>
        <taxon>Pseudomonadota</taxon>
        <taxon>Alphaproteobacteria</taxon>
        <taxon>Sphingomonadales</taxon>
        <taxon>Erythrobacteraceae</taxon>
        <taxon>Croceicoccus</taxon>
    </lineage>
</organism>